<feature type="non-terminal residue" evidence="1">
    <location>
        <position position="1"/>
    </location>
</feature>
<organism evidence="1">
    <name type="scientific">marine sediment metagenome</name>
    <dbReference type="NCBI Taxonomy" id="412755"/>
    <lineage>
        <taxon>unclassified sequences</taxon>
        <taxon>metagenomes</taxon>
        <taxon>ecological metagenomes</taxon>
    </lineage>
</organism>
<dbReference type="AlphaFoldDB" id="X1VLN5"/>
<gene>
    <name evidence="1" type="ORF">S12H4_62135</name>
</gene>
<reference evidence="1" key="1">
    <citation type="journal article" date="2014" name="Front. Microbiol.">
        <title>High frequency of phylogenetically diverse reductive dehalogenase-homologous genes in deep subseafloor sedimentary metagenomes.</title>
        <authorList>
            <person name="Kawai M."/>
            <person name="Futagami T."/>
            <person name="Toyoda A."/>
            <person name="Takaki Y."/>
            <person name="Nishi S."/>
            <person name="Hori S."/>
            <person name="Arai W."/>
            <person name="Tsubouchi T."/>
            <person name="Morono Y."/>
            <person name="Uchiyama I."/>
            <person name="Ito T."/>
            <person name="Fujiyama A."/>
            <person name="Inagaki F."/>
            <person name="Takami H."/>
        </authorList>
    </citation>
    <scope>NUCLEOTIDE SEQUENCE</scope>
    <source>
        <strain evidence="1">Expedition CK06-06</strain>
    </source>
</reference>
<proteinExistence type="predicted"/>
<dbReference type="EMBL" id="BARW01041536">
    <property type="protein sequence ID" value="GAJ16771.1"/>
    <property type="molecule type" value="Genomic_DNA"/>
</dbReference>
<name>X1VLN5_9ZZZZ</name>
<comment type="caution">
    <text evidence="1">The sequence shown here is derived from an EMBL/GenBank/DDBJ whole genome shotgun (WGS) entry which is preliminary data.</text>
</comment>
<protein>
    <recommendedName>
        <fullName evidence="2">DUF4389 domain-containing protein</fullName>
    </recommendedName>
</protein>
<evidence type="ECO:0008006" key="2">
    <source>
        <dbReference type="Google" id="ProtNLM"/>
    </source>
</evidence>
<sequence>PGAIVFLPLVLMILFRQKYPKWWFDWNVALVKFSTRVDAYLALLRDEYPSTDEEQAVHIEIPYPDAKNELNRWLPLVKWFLAIPHYIVLFFLC</sequence>
<accession>X1VLN5</accession>
<feature type="non-terminal residue" evidence="1">
    <location>
        <position position="93"/>
    </location>
</feature>
<evidence type="ECO:0000313" key="1">
    <source>
        <dbReference type="EMBL" id="GAJ16771.1"/>
    </source>
</evidence>